<gene>
    <name evidence="1" type="ORF">ACFSKK_19475</name>
</gene>
<sequence length="74" mass="8472">MMVQPTFYVLDDKMVAVFSVLKDNCKVTMECLYSKTGIEDYTIEYHGPQEMKSQLIQLAVSEAENIFTKTILTV</sequence>
<name>A0ABW5C3S2_9BACI</name>
<dbReference type="Proteomes" id="UP001597318">
    <property type="component" value="Unassembled WGS sequence"/>
</dbReference>
<reference evidence="2" key="1">
    <citation type="journal article" date="2019" name="Int. J. Syst. Evol. Microbiol.">
        <title>The Global Catalogue of Microorganisms (GCM) 10K type strain sequencing project: providing services to taxonomists for standard genome sequencing and annotation.</title>
        <authorList>
            <consortium name="The Broad Institute Genomics Platform"/>
            <consortium name="The Broad Institute Genome Sequencing Center for Infectious Disease"/>
            <person name="Wu L."/>
            <person name="Ma J."/>
        </authorList>
    </citation>
    <scope>NUCLEOTIDE SEQUENCE [LARGE SCALE GENOMIC DNA]</scope>
    <source>
        <strain evidence="2">CGMCC 1.15474</strain>
    </source>
</reference>
<comment type="caution">
    <text evidence="1">The sequence shown here is derived from an EMBL/GenBank/DDBJ whole genome shotgun (WGS) entry which is preliminary data.</text>
</comment>
<proteinExistence type="predicted"/>
<evidence type="ECO:0000313" key="2">
    <source>
        <dbReference type="Proteomes" id="UP001597318"/>
    </source>
</evidence>
<dbReference type="EMBL" id="JBHUIK010000005">
    <property type="protein sequence ID" value="MFD2215869.1"/>
    <property type="molecule type" value="Genomic_DNA"/>
</dbReference>
<keyword evidence="2" id="KW-1185">Reference proteome</keyword>
<dbReference type="RefSeq" id="WP_247345539.1">
    <property type="nucleotide sequence ID" value="NZ_CP095550.1"/>
</dbReference>
<accession>A0ABW5C3S2</accession>
<organism evidence="1 2">
    <name type="scientific">Metabacillus endolithicus</name>
    <dbReference type="NCBI Taxonomy" id="1535204"/>
    <lineage>
        <taxon>Bacteria</taxon>
        <taxon>Bacillati</taxon>
        <taxon>Bacillota</taxon>
        <taxon>Bacilli</taxon>
        <taxon>Bacillales</taxon>
        <taxon>Bacillaceae</taxon>
        <taxon>Metabacillus</taxon>
    </lineage>
</organism>
<evidence type="ECO:0000313" key="1">
    <source>
        <dbReference type="EMBL" id="MFD2215869.1"/>
    </source>
</evidence>
<protein>
    <submittedName>
        <fullName evidence="1">Uncharacterized protein</fullName>
    </submittedName>
</protein>